<comment type="caution">
    <text evidence="3">The sequence shown here is derived from an EMBL/GenBank/DDBJ whole genome shotgun (WGS) entry which is preliminary data.</text>
</comment>
<dbReference type="AlphaFoldDB" id="A0AAV8SNR7"/>
<evidence type="ECO:0000256" key="1">
    <source>
        <dbReference type="SAM" id="MobiDB-lite"/>
    </source>
</evidence>
<dbReference type="PANTHER" id="PTHR33143:SF4">
    <property type="entry name" value="VQ DOMAIN-CONTAINING PROTEIN"/>
    <property type="match status" value="1"/>
</dbReference>
<dbReference type="GO" id="GO:0005634">
    <property type="term" value="C:nucleus"/>
    <property type="evidence" value="ECO:0007669"/>
    <property type="project" value="TreeGrafter"/>
</dbReference>
<gene>
    <name evidence="3" type="ORF">K2173_026356</name>
</gene>
<organism evidence="3 4">
    <name type="scientific">Erythroxylum novogranatense</name>
    <dbReference type="NCBI Taxonomy" id="1862640"/>
    <lineage>
        <taxon>Eukaryota</taxon>
        <taxon>Viridiplantae</taxon>
        <taxon>Streptophyta</taxon>
        <taxon>Embryophyta</taxon>
        <taxon>Tracheophyta</taxon>
        <taxon>Spermatophyta</taxon>
        <taxon>Magnoliopsida</taxon>
        <taxon>eudicotyledons</taxon>
        <taxon>Gunneridae</taxon>
        <taxon>Pentapetalae</taxon>
        <taxon>rosids</taxon>
        <taxon>fabids</taxon>
        <taxon>Malpighiales</taxon>
        <taxon>Erythroxylaceae</taxon>
        <taxon>Erythroxylum</taxon>
    </lineage>
</organism>
<sequence length="213" mass="23461">MSPTPTHFHHNQAKAKTSNNNNGFCPPPLRVNTDSYMINKKSSSSSSSLGVNRSSKTLQRHPVIIYTHSPKVIHTHPKDFMALVQKLTGLSRSDSDQSTMTQVKLEKGIAEGSNKNGKIVGNDDNESSSVITDENCGSVGDRRVNSCFVPPIFEPPNPYMPHIPVFTPTSAHFLCPNPSFYSYTDPLFLSSPNIRAPISSSSTTEGMDEFREY</sequence>
<dbReference type="Pfam" id="PF05678">
    <property type="entry name" value="VQ"/>
    <property type="match status" value="1"/>
</dbReference>
<dbReference type="EMBL" id="JAIWQS010000010">
    <property type="protein sequence ID" value="KAJ8753680.1"/>
    <property type="molecule type" value="Genomic_DNA"/>
</dbReference>
<feature type="region of interest" description="Disordered" evidence="1">
    <location>
        <begin position="194"/>
        <end position="213"/>
    </location>
</feature>
<dbReference type="Proteomes" id="UP001159364">
    <property type="component" value="Linkage Group LG10"/>
</dbReference>
<proteinExistence type="predicted"/>
<protein>
    <recommendedName>
        <fullName evidence="2">VQ domain-containing protein</fullName>
    </recommendedName>
</protein>
<evidence type="ECO:0000313" key="4">
    <source>
        <dbReference type="Proteomes" id="UP001159364"/>
    </source>
</evidence>
<evidence type="ECO:0000313" key="3">
    <source>
        <dbReference type="EMBL" id="KAJ8753680.1"/>
    </source>
</evidence>
<feature type="compositionally biased region" description="Polar residues" evidence="1">
    <location>
        <begin position="194"/>
        <end position="205"/>
    </location>
</feature>
<name>A0AAV8SNR7_9ROSI</name>
<evidence type="ECO:0000259" key="2">
    <source>
        <dbReference type="Pfam" id="PF05678"/>
    </source>
</evidence>
<feature type="compositionally biased region" description="Polar residues" evidence="1">
    <location>
        <begin position="14"/>
        <end position="23"/>
    </location>
</feature>
<accession>A0AAV8SNR7</accession>
<reference evidence="3 4" key="1">
    <citation type="submission" date="2021-09" db="EMBL/GenBank/DDBJ databases">
        <title>Genomic insights and catalytic innovation underlie evolution of tropane alkaloids biosynthesis.</title>
        <authorList>
            <person name="Wang Y.-J."/>
            <person name="Tian T."/>
            <person name="Huang J.-P."/>
            <person name="Huang S.-X."/>
        </authorList>
    </citation>
    <scope>NUCLEOTIDE SEQUENCE [LARGE SCALE GENOMIC DNA]</scope>
    <source>
        <strain evidence="3">KIB-2018</strain>
        <tissue evidence="3">Leaf</tissue>
    </source>
</reference>
<dbReference type="InterPro" id="IPR008889">
    <property type="entry name" value="VQ"/>
</dbReference>
<feature type="domain" description="VQ" evidence="2">
    <location>
        <begin position="67"/>
        <end position="91"/>
    </location>
</feature>
<keyword evidence="4" id="KW-1185">Reference proteome</keyword>
<feature type="region of interest" description="Disordered" evidence="1">
    <location>
        <begin position="1"/>
        <end position="29"/>
    </location>
</feature>
<dbReference type="InterPro" id="IPR039607">
    <property type="entry name" value="VQ_8/17/18/20/21/25"/>
</dbReference>
<dbReference type="PANTHER" id="PTHR33143">
    <property type="entry name" value="F16F4.1 PROTEIN-RELATED"/>
    <property type="match status" value="1"/>
</dbReference>